<name>A0A2U3PCS5_9MYCO</name>
<evidence type="ECO:0000256" key="1">
    <source>
        <dbReference type="SAM" id="MobiDB-lite"/>
    </source>
</evidence>
<gene>
    <name evidence="2" type="ORF">MNAB215_3750</name>
</gene>
<protein>
    <recommendedName>
        <fullName evidence="4">Fatty acyl-AMP ligase FadD28 and polyketide synthase</fullName>
    </recommendedName>
</protein>
<evidence type="ECO:0000313" key="3">
    <source>
        <dbReference type="Proteomes" id="UP000240424"/>
    </source>
</evidence>
<evidence type="ECO:0008006" key="4">
    <source>
        <dbReference type="Google" id="ProtNLM"/>
    </source>
</evidence>
<dbReference type="EMBL" id="FUEZ01000004">
    <property type="protein sequence ID" value="SPM41541.1"/>
    <property type="molecule type" value="Genomic_DNA"/>
</dbReference>
<dbReference type="STRING" id="1841861.GCA_900157365_02070"/>
<keyword evidence="3" id="KW-1185">Reference proteome</keyword>
<feature type="region of interest" description="Disordered" evidence="1">
    <location>
        <begin position="197"/>
        <end position="216"/>
    </location>
</feature>
<evidence type="ECO:0000313" key="2">
    <source>
        <dbReference type="EMBL" id="SPM41541.1"/>
    </source>
</evidence>
<accession>A0A2U3PCS5</accession>
<reference evidence="2 3" key="1">
    <citation type="submission" date="2017-01" db="EMBL/GenBank/DDBJ databases">
        <authorList>
            <consortium name="Urmite Genomes"/>
        </authorList>
    </citation>
    <scope>NUCLEOTIDE SEQUENCE [LARGE SCALE GENOMIC DNA]</scope>
    <source>
        <strain evidence="2 3">AB215</strain>
    </source>
</reference>
<organism evidence="2 3">
    <name type="scientific">Mycobacterium numidiamassiliense</name>
    <dbReference type="NCBI Taxonomy" id="1841861"/>
    <lineage>
        <taxon>Bacteria</taxon>
        <taxon>Bacillati</taxon>
        <taxon>Actinomycetota</taxon>
        <taxon>Actinomycetes</taxon>
        <taxon>Mycobacteriales</taxon>
        <taxon>Mycobacteriaceae</taxon>
        <taxon>Mycobacterium</taxon>
    </lineage>
</organism>
<feature type="non-terminal residue" evidence="2">
    <location>
        <position position="1"/>
    </location>
</feature>
<sequence>VTKLALLDQAAFLRLRATGQGSTVQCTWVYDRDVNIDELRSFKSNLDAGLLGRRIERSPLPFGRHRWVLGSRSPEIALEPRQPRSEIGGWIERRALVRVDPEFGPTFHVGVLPLDDGGAAVTLVASHCVADGLGVATAIAEAASKKTRNLGYPQENSRTRWRAVLSDLADAVLALPTVIRALVATLLILRKVSAETQVPPEARRPGTPASSGEGQAILPSVTIQTDAAAWEARARSLHGSSNTLVVAFAARLAHRMGRVHPDGNTVTVVLPVSDRTNTDDDRANALTSITLTVDARAVAENLSGVRAELKTLLKSRAEQPNEMLAGLPLIPFTPRWVVRRAEGIAMSTSQLPVGCSNLGSLDTAVSRIDGGDAIEVFMRLAEQGITARRIEKTHGQLYCGTATINGTRFLSVVAYQGGAANTAAATRELACSALADLHLFATSVYASPT</sequence>
<dbReference type="Proteomes" id="UP000240424">
    <property type="component" value="Unassembled WGS sequence"/>
</dbReference>
<dbReference type="AlphaFoldDB" id="A0A2U3PCS5"/>
<proteinExistence type="predicted"/>